<feature type="region of interest" description="Disordered" evidence="1">
    <location>
        <begin position="18"/>
        <end position="71"/>
    </location>
</feature>
<dbReference type="EMBL" id="JAQQWI010000017">
    <property type="protein sequence ID" value="KAK8006005.1"/>
    <property type="molecule type" value="Genomic_DNA"/>
</dbReference>
<sequence length="202" mass="21784">MQFFGSVAILSLLAATSQAVPTNEPPLAPRIPRGQPDGSYVIHNQGTPNELHERLPDVPESSDLESASRHTEISPRADALFKRTDPRYVACGCVNLNHADCDGATHSLEAQVGRGTPVYTGGCLYSIKGSVVAFDCLYYNPGKGYSLSDERGLRATWGSITSDCGRYKAGTKGVRGQYGTGYMTSDHSNYFGHAWGSWKTSC</sequence>
<evidence type="ECO:0000313" key="4">
    <source>
        <dbReference type="Proteomes" id="UP001396898"/>
    </source>
</evidence>
<organism evidence="3 4">
    <name type="scientific">Apiospora marii</name>
    <dbReference type="NCBI Taxonomy" id="335849"/>
    <lineage>
        <taxon>Eukaryota</taxon>
        <taxon>Fungi</taxon>
        <taxon>Dikarya</taxon>
        <taxon>Ascomycota</taxon>
        <taxon>Pezizomycotina</taxon>
        <taxon>Sordariomycetes</taxon>
        <taxon>Xylariomycetidae</taxon>
        <taxon>Amphisphaeriales</taxon>
        <taxon>Apiosporaceae</taxon>
        <taxon>Apiospora</taxon>
    </lineage>
</organism>
<name>A0ABR1R9G8_9PEZI</name>
<evidence type="ECO:0000313" key="3">
    <source>
        <dbReference type="EMBL" id="KAK8006005.1"/>
    </source>
</evidence>
<dbReference type="Proteomes" id="UP001396898">
    <property type="component" value="Unassembled WGS sequence"/>
</dbReference>
<keyword evidence="2" id="KW-0732">Signal</keyword>
<feature type="signal peptide" evidence="2">
    <location>
        <begin position="1"/>
        <end position="19"/>
    </location>
</feature>
<protein>
    <submittedName>
        <fullName evidence="3">Uncharacterized protein</fullName>
    </submittedName>
</protein>
<gene>
    <name evidence="3" type="ORF">PG991_012302</name>
</gene>
<proteinExistence type="predicted"/>
<evidence type="ECO:0000256" key="2">
    <source>
        <dbReference type="SAM" id="SignalP"/>
    </source>
</evidence>
<accession>A0ABR1R9G8</accession>
<keyword evidence="4" id="KW-1185">Reference proteome</keyword>
<feature type="chain" id="PRO_5045397895" evidence="2">
    <location>
        <begin position="20"/>
        <end position="202"/>
    </location>
</feature>
<evidence type="ECO:0000256" key="1">
    <source>
        <dbReference type="SAM" id="MobiDB-lite"/>
    </source>
</evidence>
<comment type="caution">
    <text evidence="3">The sequence shown here is derived from an EMBL/GenBank/DDBJ whole genome shotgun (WGS) entry which is preliminary data.</text>
</comment>
<reference evidence="3 4" key="1">
    <citation type="submission" date="2023-01" db="EMBL/GenBank/DDBJ databases">
        <title>Analysis of 21 Apiospora genomes using comparative genomics revels a genus with tremendous synthesis potential of carbohydrate active enzymes and secondary metabolites.</title>
        <authorList>
            <person name="Sorensen T."/>
        </authorList>
    </citation>
    <scope>NUCLEOTIDE SEQUENCE [LARGE SCALE GENOMIC DNA]</scope>
    <source>
        <strain evidence="3 4">CBS 20057</strain>
    </source>
</reference>